<evidence type="ECO:0000256" key="1">
    <source>
        <dbReference type="ARBA" id="ARBA00006153"/>
    </source>
</evidence>
<protein>
    <submittedName>
        <fullName evidence="5">Amidohydrolase</fullName>
    </submittedName>
</protein>
<keyword evidence="3" id="KW-0464">Manganese</keyword>
<evidence type="ECO:0000313" key="6">
    <source>
        <dbReference type="Proteomes" id="UP000823989"/>
    </source>
</evidence>
<dbReference type="PIRSF" id="PIRSF005962">
    <property type="entry name" value="Pept_M20D_amidohydro"/>
    <property type="match status" value="1"/>
</dbReference>
<name>A0A9D1TZT0_9STAP</name>
<dbReference type="CDD" id="cd08021">
    <property type="entry name" value="M20_Acy1_YhaA-like"/>
    <property type="match status" value="1"/>
</dbReference>
<comment type="caution">
    <text evidence="5">The sequence shown here is derived from an EMBL/GenBank/DDBJ whole genome shotgun (WGS) entry which is preliminary data.</text>
</comment>
<dbReference type="NCBIfam" id="TIGR01891">
    <property type="entry name" value="amidohydrolases"/>
    <property type="match status" value="1"/>
</dbReference>
<dbReference type="PANTHER" id="PTHR11014">
    <property type="entry name" value="PEPTIDASE M20 FAMILY MEMBER"/>
    <property type="match status" value="1"/>
</dbReference>
<dbReference type="InterPro" id="IPR002933">
    <property type="entry name" value="Peptidase_M20"/>
</dbReference>
<dbReference type="GO" id="GO:0019877">
    <property type="term" value="P:diaminopimelate biosynthetic process"/>
    <property type="evidence" value="ECO:0007669"/>
    <property type="project" value="UniProtKB-ARBA"/>
</dbReference>
<feature type="domain" description="Peptidase M20 dimerisation" evidence="4">
    <location>
        <begin position="198"/>
        <end position="290"/>
    </location>
</feature>
<feature type="binding site" evidence="3">
    <location>
        <position position="150"/>
    </location>
    <ligand>
        <name>Mn(2+)</name>
        <dbReference type="ChEBI" id="CHEBI:29035"/>
        <label>2</label>
    </ligand>
</feature>
<proteinExistence type="inferred from homology"/>
<reference evidence="5" key="2">
    <citation type="submission" date="2021-04" db="EMBL/GenBank/DDBJ databases">
        <authorList>
            <person name="Gilroy R."/>
        </authorList>
    </citation>
    <scope>NUCLEOTIDE SEQUENCE</scope>
    <source>
        <strain evidence="5">ChiHjej13B12-752</strain>
    </source>
</reference>
<keyword evidence="3" id="KW-0479">Metal-binding</keyword>
<feature type="binding site" evidence="3">
    <location>
        <position position="175"/>
    </location>
    <ligand>
        <name>Mn(2+)</name>
        <dbReference type="ChEBI" id="CHEBI:29035"/>
        <label>2</label>
    </ligand>
</feature>
<dbReference type="InterPro" id="IPR017439">
    <property type="entry name" value="Amidohydrolase"/>
</dbReference>
<reference evidence="5" key="1">
    <citation type="journal article" date="2021" name="PeerJ">
        <title>Extensive microbial diversity within the chicken gut microbiome revealed by metagenomics and culture.</title>
        <authorList>
            <person name="Gilroy R."/>
            <person name="Ravi A."/>
            <person name="Getino M."/>
            <person name="Pursley I."/>
            <person name="Horton D.L."/>
            <person name="Alikhan N.F."/>
            <person name="Baker D."/>
            <person name="Gharbi K."/>
            <person name="Hall N."/>
            <person name="Watson M."/>
            <person name="Adriaenssens E.M."/>
            <person name="Foster-Nyarko E."/>
            <person name="Jarju S."/>
            <person name="Secka A."/>
            <person name="Antonio M."/>
            <person name="Oren A."/>
            <person name="Chaudhuri R.R."/>
            <person name="La Ragione R."/>
            <person name="Hildebrand F."/>
            <person name="Pallen M.J."/>
        </authorList>
    </citation>
    <scope>NUCLEOTIDE SEQUENCE</scope>
    <source>
        <strain evidence="5">ChiHjej13B12-752</strain>
    </source>
</reference>
<gene>
    <name evidence="5" type="ORF">H9891_02860</name>
</gene>
<evidence type="ECO:0000256" key="3">
    <source>
        <dbReference type="PIRSR" id="PIRSR005962-1"/>
    </source>
</evidence>
<keyword evidence="2" id="KW-0378">Hydrolase</keyword>
<dbReference type="InterPro" id="IPR036264">
    <property type="entry name" value="Bact_exopeptidase_dim_dom"/>
</dbReference>
<comment type="cofactor">
    <cofactor evidence="3">
        <name>Mn(2+)</name>
        <dbReference type="ChEBI" id="CHEBI:29035"/>
    </cofactor>
    <text evidence="3">The Mn(2+) ion enhances activity.</text>
</comment>
<organism evidence="5 6">
    <name type="scientific">Candidatus Salinicoccus stercoripullorum</name>
    <dbReference type="NCBI Taxonomy" id="2838756"/>
    <lineage>
        <taxon>Bacteria</taxon>
        <taxon>Bacillati</taxon>
        <taxon>Bacillota</taxon>
        <taxon>Bacilli</taxon>
        <taxon>Bacillales</taxon>
        <taxon>Staphylococcaceae</taxon>
        <taxon>Salinicoccus</taxon>
    </lineage>
</organism>
<evidence type="ECO:0000256" key="2">
    <source>
        <dbReference type="ARBA" id="ARBA00022801"/>
    </source>
</evidence>
<dbReference type="AlphaFoldDB" id="A0A9D1TZT0"/>
<feature type="binding site" evidence="3">
    <location>
        <position position="114"/>
    </location>
    <ligand>
        <name>Mn(2+)</name>
        <dbReference type="ChEBI" id="CHEBI:29035"/>
        <label>2</label>
    </ligand>
</feature>
<feature type="binding site" evidence="3">
    <location>
        <position position="374"/>
    </location>
    <ligand>
        <name>Mn(2+)</name>
        <dbReference type="ChEBI" id="CHEBI:29035"/>
        <label>2</label>
    </ligand>
</feature>
<evidence type="ECO:0000259" key="4">
    <source>
        <dbReference type="Pfam" id="PF07687"/>
    </source>
</evidence>
<dbReference type="GO" id="GO:0050118">
    <property type="term" value="F:N-acetyldiaminopimelate deacetylase activity"/>
    <property type="evidence" value="ECO:0007669"/>
    <property type="project" value="UniProtKB-ARBA"/>
</dbReference>
<dbReference type="Gene3D" id="3.30.70.360">
    <property type="match status" value="1"/>
</dbReference>
<dbReference type="Proteomes" id="UP000823989">
    <property type="component" value="Unassembled WGS sequence"/>
</dbReference>
<sequence>MSKPSIYKGVVNLEQLFASLDSIYDEIVDIRRHLHRHPELSFEEVETPKFIANFHNDLGHEVRTGVGGNGVVASLKGDLDGPTVALRADFDALPIQEETGLPFQSVNEGVMHACGHDGHTATLLGVAKVLNQMKDGLKGNIVFIHQHAEELPPGGAKPMIDDGCLEGVDVIFGTHLQAQTPFREINYRMDALQAAADKFEITIKGKGGHGAMPQDTKDSILIASQLVDNLQQIVSRRVNPLDSAVLSVCNFEAAGPYNVIANSAKLSGTVRTLKEDVRDHMDREIRRVVEGTCHLSDADFEYEYKRGYPVLVNHREETEFVRDIAKKVPGVNEVKEIDPIMGGEDYAYYLQEVKGTYFFTGAQPDGVEDAYPHHHPKFDINEESLLIAAKILAKATVEYMENN</sequence>
<dbReference type="FunFam" id="3.30.70.360:FF:000001">
    <property type="entry name" value="N-acetyldiaminopimelate deacetylase"/>
    <property type="match status" value="1"/>
</dbReference>
<dbReference type="Pfam" id="PF07687">
    <property type="entry name" value="M20_dimer"/>
    <property type="match status" value="1"/>
</dbReference>
<accession>A0A9D1TZT0</accession>
<dbReference type="EMBL" id="DXHR01000008">
    <property type="protein sequence ID" value="HIW12080.1"/>
    <property type="molecule type" value="Genomic_DNA"/>
</dbReference>
<dbReference type="InterPro" id="IPR011650">
    <property type="entry name" value="Peptidase_M20_dimer"/>
</dbReference>
<comment type="similarity">
    <text evidence="1">Belongs to the peptidase M20 family.</text>
</comment>
<dbReference type="SUPFAM" id="SSF53187">
    <property type="entry name" value="Zn-dependent exopeptidases"/>
    <property type="match status" value="1"/>
</dbReference>
<dbReference type="Gene3D" id="3.40.630.10">
    <property type="entry name" value="Zn peptidases"/>
    <property type="match status" value="1"/>
</dbReference>
<evidence type="ECO:0000313" key="5">
    <source>
        <dbReference type="EMBL" id="HIW12080.1"/>
    </source>
</evidence>
<dbReference type="GO" id="GO:0046872">
    <property type="term" value="F:metal ion binding"/>
    <property type="evidence" value="ECO:0007669"/>
    <property type="project" value="UniProtKB-KW"/>
</dbReference>
<dbReference type="PANTHER" id="PTHR11014:SF63">
    <property type="entry name" value="METALLOPEPTIDASE, PUTATIVE (AFU_ORTHOLOGUE AFUA_6G09600)-RELATED"/>
    <property type="match status" value="1"/>
</dbReference>
<dbReference type="SUPFAM" id="SSF55031">
    <property type="entry name" value="Bacterial exopeptidase dimerisation domain"/>
    <property type="match status" value="1"/>
</dbReference>
<feature type="binding site" evidence="3">
    <location>
        <position position="116"/>
    </location>
    <ligand>
        <name>Mn(2+)</name>
        <dbReference type="ChEBI" id="CHEBI:29035"/>
        <label>2</label>
    </ligand>
</feature>
<dbReference type="Pfam" id="PF01546">
    <property type="entry name" value="Peptidase_M20"/>
    <property type="match status" value="1"/>
</dbReference>